<dbReference type="FunFam" id="3.30.70.1560:FF:000001">
    <property type="entry name" value="Pseudouridine synthase"/>
    <property type="match status" value="1"/>
</dbReference>
<dbReference type="SUPFAM" id="SSF55120">
    <property type="entry name" value="Pseudouridine synthase"/>
    <property type="match status" value="1"/>
</dbReference>
<evidence type="ECO:0000256" key="2">
    <source>
        <dbReference type="ARBA" id="ARBA00022884"/>
    </source>
</evidence>
<dbReference type="EMBL" id="ALPT02000005">
    <property type="protein sequence ID" value="KGA98765.1"/>
    <property type="molecule type" value="Genomic_DNA"/>
</dbReference>
<evidence type="ECO:0000313" key="9">
    <source>
        <dbReference type="Proteomes" id="UP000002754"/>
    </source>
</evidence>
<dbReference type="EMBL" id="JALP01000017">
    <property type="protein sequence ID" value="THG92167.1"/>
    <property type="molecule type" value="Genomic_DNA"/>
</dbReference>
<dbReference type="InterPro" id="IPR020103">
    <property type="entry name" value="PsdUridine_synth_cat_dom_sf"/>
</dbReference>
<evidence type="ECO:0000313" key="7">
    <source>
        <dbReference type="EMBL" id="KGA98765.1"/>
    </source>
</evidence>
<dbReference type="SUPFAM" id="SSF55174">
    <property type="entry name" value="Alpha-L RNA-binding motif"/>
    <property type="match status" value="1"/>
</dbReference>
<dbReference type="Gene3D" id="3.10.290.10">
    <property type="entry name" value="RNA-binding S4 domain"/>
    <property type="match status" value="1"/>
</dbReference>
<comment type="caution">
    <text evidence="7">The sequence shown here is derived from an EMBL/GenBank/DDBJ whole genome shotgun (WGS) entry which is preliminary data.</text>
</comment>
<keyword evidence="2 4" id="KW-0694">RNA-binding</keyword>
<dbReference type="Pfam" id="PF01479">
    <property type="entry name" value="S4"/>
    <property type="match status" value="1"/>
</dbReference>
<dbReference type="Proteomes" id="UP000297014">
    <property type="component" value="Unassembled WGS sequence"/>
</dbReference>
<dbReference type="GO" id="GO:0000455">
    <property type="term" value="P:enzyme-directed rRNA pseudouridine synthesis"/>
    <property type="evidence" value="ECO:0007669"/>
    <property type="project" value="UniProtKB-ARBA"/>
</dbReference>
<dbReference type="PANTHER" id="PTHR47683">
    <property type="entry name" value="PSEUDOURIDINE SYNTHASE FAMILY PROTEIN-RELATED"/>
    <property type="match status" value="1"/>
</dbReference>
<comment type="similarity">
    <text evidence="1 5">Belongs to the pseudouridine synthase RsuA family.</text>
</comment>
<accession>A0A094XJ58</accession>
<dbReference type="PROSITE" id="PS50889">
    <property type="entry name" value="S4"/>
    <property type="match status" value="1"/>
</dbReference>
<dbReference type="AlphaFoldDB" id="A0A094XJ58"/>
<dbReference type="NCBIfam" id="TIGR00093">
    <property type="entry name" value="pseudouridine synthase"/>
    <property type="match status" value="1"/>
</dbReference>
<dbReference type="Gene3D" id="3.30.70.580">
    <property type="entry name" value="Pseudouridine synthase I, catalytic domain, N-terminal subdomain"/>
    <property type="match status" value="1"/>
</dbReference>
<evidence type="ECO:0000313" key="10">
    <source>
        <dbReference type="Proteomes" id="UP000297014"/>
    </source>
</evidence>
<organism evidence="7 9">
    <name type="scientific">Alkalihalobacillus alcalophilus ATCC 27647 = CGMCC 1.3604</name>
    <dbReference type="NCBI Taxonomy" id="1218173"/>
    <lineage>
        <taxon>Bacteria</taxon>
        <taxon>Bacillati</taxon>
        <taxon>Bacillota</taxon>
        <taxon>Bacilli</taxon>
        <taxon>Bacillales</taxon>
        <taxon>Bacillaceae</taxon>
        <taxon>Alkalihalobacillus</taxon>
    </lineage>
</organism>
<dbReference type="Gene3D" id="3.30.70.1560">
    <property type="entry name" value="Alpha-L RNA-binding motif"/>
    <property type="match status" value="1"/>
</dbReference>
<name>A0A094XJ58_ALKAL</name>
<sequence length="238" mass="26740">MIRLDKLLANMGYGSRKDVKLLLKKGFVKINGSLVKDGAAKVEPSRDEVVIGDEVVTYKPNIYFMLNKPKGVISATEDDEHKTVIDLLSADEIRIYEPFPVGRLDKDTEGLLLITNDGNFSHSLMSPRKHVEKTYIAKIKGKVTEEDIEAFAKGVKLEDGYVTKPADLTILEAGSYSQISLTITEGKFHQVKRMFIAVGKEVVDLKRIKIGKLELDQTLKPGAYRELTGQEMEWLIER</sequence>
<evidence type="ECO:0000256" key="4">
    <source>
        <dbReference type="PROSITE-ProRule" id="PRU00182"/>
    </source>
</evidence>
<evidence type="ECO:0000256" key="5">
    <source>
        <dbReference type="RuleBase" id="RU003887"/>
    </source>
</evidence>
<evidence type="ECO:0000256" key="3">
    <source>
        <dbReference type="ARBA" id="ARBA00023235"/>
    </source>
</evidence>
<dbReference type="STRING" id="1218173.BALCAV_0202340"/>
<proteinExistence type="inferred from homology"/>
<dbReference type="InterPro" id="IPR000748">
    <property type="entry name" value="PsdUridine_synth_RsuA/RluB/E/F"/>
</dbReference>
<dbReference type="GO" id="GO:0120159">
    <property type="term" value="F:rRNA pseudouridine synthase activity"/>
    <property type="evidence" value="ECO:0007669"/>
    <property type="project" value="UniProtKB-ARBA"/>
</dbReference>
<dbReference type="EC" id="5.4.99.-" evidence="5"/>
<feature type="domain" description="RNA-binding S4" evidence="6">
    <location>
        <begin position="2"/>
        <end position="60"/>
    </location>
</feature>
<gene>
    <name evidence="8" type="ORF">AJ85_16500</name>
    <name evidence="7" type="ORF">BALCAV_0202340</name>
</gene>
<dbReference type="PROSITE" id="PS01149">
    <property type="entry name" value="PSI_RSU"/>
    <property type="match status" value="1"/>
</dbReference>
<dbReference type="InterPro" id="IPR020094">
    <property type="entry name" value="TruA/RsuA/RluB/E/F_N"/>
</dbReference>
<dbReference type="InterPro" id="IPR042092">
    <property type="entry name" value="PsdUridine_s_RsuA/RluB/E/F_cat"/>
</dbReference>
<evidence type="ECO:0000256" key="1">
    <source>
        <dbReference type="ARBA" id="ARBA00008348"/>
    </source>
</evidence>
<dbReference type="PANTHER" id="PTHR47683:SF4">
    <property type="entry name" value="PSEUDOURIDINE SYNTHASE"/>
    <property type="match status" value="1"/>
</dbReference>
<keyword evidence="3 5" id="KW-0413">Isomerase</keyword>
<reference evidence="7 9" key="1">
    <citation type="journal article" date="2014" name="Genome Announc.">
        <title>Draft Genome Sequence of Bacillus alcalophilus AV1934, a Classic Alkaliphile Isolated from Human Feces in 1934.</title>
        <authorList>
            <person name="Attie O."/>
            <person name="Jayaprakash A."/>
            <person name="Shah H."/>
            <person name="Paulsen I.T."/>
            <person name="Morino M."/>
            <person name="Takahashi Y."/>
            <person name="Narumi I."/>
            <person name="Sachidanandam R."/>
            <person name="Satoh K."/>
            <person name="Ito M."/>
            <person name="Krulwich T.A."/>
        </authorList>
    </citation>
    <scope>NUCLEOTIDE SEQUENCE [LARGE SCALE GENOMIC DNA]</scope>
    <source>
        <strain evidence="7 9">AV1934</strain>
    </source>
</reference>
<dbReference type="InterPro" id="IPR002942">
    <property type="entry name" value="S4_RNA-bd"/>
</dbReference>
<dbReference type="InterPro" id="IPR036986">
    <property type="entry name" value="S4_RNA-bd_sf"/>
</dbReference>
<protein>
    <recommendedName>
        <fullName evidence="5">Pseudouridine synthase</fullName>
        <ecNumber evidence="5">5.4.99.-</ecNumber>
    </recommendedName>
</protein>
<dbReference type="Proteomes" id="UP000002754">
    <property type="component" value="Unassembled WGS sequence"/>
</dbReference>
<dbReference type="CDD" id="cd02553">
    <property type="entry name" value="PseudoU_synth_RsuA"/>
    <property type="match status" value="1"/>
</dbReference>
<dbReference type="Pfam" id="PF00849">
    <property type="entry name" value="PseudoU_synth_2"/>
    <property type="match status" value="1"/>
</dbReference>
<dbReference type="InterPro" id="IPR050343">
    <property type="entry name" value="RsuA_PseudoU_synthase"/>
</dbReference>
<evidence type="ECO:0000259" key="6">
    <source>
        <dbReference type="SMART" id="SM00363"/>
    </source>
</evidence>
<dbReference type="eggNOG" id="COG1187">
    <property type="taxonomic scope" value="Bacteria"/>
</dbReference>
<reference evidence="8 10" key="2">
    <citation type="submission" date="2014-01" db="EMBL/GenBank/DDBJ databases">
        <title>Draft genome sequencing of Bacillus alcalophilus CGMCC 1.3604.</title>
        <authorList>
            <person name="Yang J."/>
            <person name="Diao L."/>
            <person name="Yang S."/>
        </authorList>
    </citation>
    <scope>NUCLEOTIDE SEQUENCE [LARGE SCALE GENOMIC DNA]</scope>
    <source>
        <strain evidence="8 10">CGMCC 1.3604</strain>
    </source>
</reference>
<evidence type="ECO:0000313" key="8">
    <source>
        <dbReference type="EMBL" id="THG92167.1"/>
    </source>
</evidence>
<dbReference type="InterPro" id="IPR006145">
    <property type="entry name" value="PsdUridine_synth_RsuA/RluA"/>
</dbReference>
<dbReference type="CDD" id="cd00165">
    <property type="entry name" value="S4"/>
    <property type="match status" value="1"/>
</dbReference>
<dbReference type="InterPro" id="IPR018496">
    <property type="entry name" value="PsdUridine_synth_RsuA/RluB_CS"/>
</dbReference>
<dbReference type="GO" id="GO:0005829">
    <property type="term" value="C:cytosol"/>
    <property type="evidence" value="ECO:0007669"/>
    <property type="project" value="UniProtKB-ARBA"/>
</dbReference>
<dbReference type="SMART" id="SM00363">
    <property type="entry name" value="S4"/>
    <property type="match status" value="1"/>
</dbReference>
<keyword evidence="9" id="KW-1185">Reference proteome</keyword>
<dbReference type="GO" id="GO:0003723">
    <property type="term" value="F:RNA binding"/>
    <property type="evidence" value="ECO:0007669"/>
    <property type="project" value="UniProtKB-KW"/>
</dbReference>
<dbReference type="RefSeq" id="WP_003321167.1">
    <property type="nucleotide sequence ID" value="NZ_ALPT02000005.1"/>
</dbReference>